<dbReference type="Proteomes" id="UP001651050">
    <property type="component" value="Unassembled WGS sequence"/>
</dbReference>
<dbReference type="Pfam" id="PF12804">
    <property type="entry name" value="NTP_transf_3"/>
    <property type="match status" value="1"/>
</dbReference>
<dbReference type="PANTHER" id="PTHR19136">
    <property type="entry name" value="MOLYBDENUM COFACTOR GUANYLYLTRANSFERASE"/>
    <property type="match status" value="1"/>
</dbReference>
<evidence type="ECO:0000313" key="3">
    <source>
        <dbReference type="EMBL" id="MCK9795850.1"/>
    </source>
</evidence>
<dbReference type="InterPro" id="IPR025877">
    <property type="entry name" value="MobA-like_NTP_Trfase"/>
</dbReference>
<keyword evidence="1 3" id="KW-0808">Transferase</keyword>
<dbReference type="RefSeq" id="WP_416345704.1">
    <property type="nucleotide sequence ID" value="NZ_JALQCY010000007.1"/>
</dbReference>
<reference evidence="3 4" key="1">
    <citation type="submission" date="2022-02" db="EMBL/GenBank/DDBJ databases">
        <title>The car tank lid bacteriome: a reservoir of bacteria with potential in bioremediation of fuel.</title>
        <authorList>
            <person name="Vidal-Verdu A."/>
            <person name="Gomez-Martinez D."/>
            <person name="Latorre-Perez A."/>
            <person name="Pereto J."/>
            <person name="Porcar M."/>
        </authorList>
    </citation>
    <scope>NUCLEOTIDE SEQUENCE [LARGE SCALE GENOMIC DNA]</scope>
    <source>
        <strain evidence="3 4">4D.3</strain>
    </source>
</reference>
<gene>
    <name evidence="3" type="ORF">M1843_19065</name>
</gene>
<name>A0ABT0J8M4_9MICO</name>
<dbReference type="GO" id="GO:0016740">
    <property type="term" value="F:transferase activity"/>
    <property type="evidence" value="ECO:0007669"/>
    <property type="project" value="UniProtKB-KW"/>
</dbReference>
<comment type="caution">
    <text evidence="3">The sequence shown here is derived from an EMBL/GenBank/DDBJ whole genome shotgun (WGS) entry which is preliminary data.</text>
</comment>
<accession>A0ABT0J8M4</accession>
<feature type="domain" description="MobA-like NTP transferase" evidence="2">
    <location>
        <begin position="11"/>
        <end position="166"/>
    </location>
</feature>
<evidence type="ECO:0000313" key="4">
    <source>
        <dbReference type="Proteomes" id="UP001651050"/>
    </source>
</evidence>
<dbReference type="Gene3D" id="3.90.550.10">
    <property type="entry name" value="Spore Coat Polysaccharide Biosynthesis Protein SpsA, Chain A"/>
    <property type="match status" value="1"/>
</dbReference>
<organism evidence="3 4">
    <name type="scientific">Isoptericola peretonis</name>
    <dbReference type="NCBI Taxonomy" id="2918523"/>
    <lineage>
        <taxon>Bacteria</taxon>
        <taxon>Bacillati</taxon>
        <taxon>Actinomycetota</taxon>
        <taxon>Actinomycetes</taxon>
        <taxon>Micrococcales</taxon>
        <taxon>Promicromonosporaceae</taxon>
        <taxon>Isoptericola</taxon>
    </lineage>
</organism>
<dbReference type="SUPFAM" id="SSF53448">
    <property type="entry name" value="Nucleotide-diphospho-sugar transferases"/>
    <property type="match status" value="1"/>
</dbReference>
<dbReference type="EMBL" id="JALQCY010000007">
    <property type="protein sequence ID" value="MCK9795850.1"/>
    <property type="molecule type" value="Genomic_DNA"/>
</dbReference>
<evidence type="ECO:0000259" key="2">
    <source>
        <dbReference type="Pfam" id="PF12804"/>
    </source>
</evidence>
<sequence length="229" mass="23301">MTGGDRIRYDAVVLAGGRATRLGGVPKPTVVLDGATLLDRALDATRDAGRTVAVGPDLAADGARGVLVAREDPPFGGPVAGLDAGLRALEAAAETDPAGAPWVLLLAVDVPRAGAAVPALCAAVAGAGGADGAYLVRDGRPQWLVGLYRREALRRALDVVRGPEGLAGVSVRRLVGPLSCVEVPDPDAVSADVDTWDDLRRLTVGLHGVVAHRAATPPAPSTDRRGGTR</sequence>
<protein>
    <submittedName>
        <fullName evidence="3">NTP transferase domain-containing protein</fullName>
    </submittedName>
</protein>
<keyword evidence="4" id="KW-1185">Reference proteome</keyword>
<proteinExistence type="predicted"/>
<dbReference type="PANTHER" id="PTHR19136:SF81">
    <property type="entry name" value="MOLYBDENUM COFACTOR GUANYLYLTRANSFERASE"/>
    <property type="match status" value="1"/>
</dbReference>
<evidence type="ECO:0000256" key="1">
    <source>
        <dbReference type="ARBA" id="ARBA00022679"/>
    </source>
</evidence>
<dbReference type="InterPro" id="IPR029044">
    <property type="entry name" value="Nucleotide-diphossugar_trans"/>
</dbReference>